<sequence length="128" mass="13624">MTNSTGAAQPAAAGSDWIQPWRQIAQQLCPLIGDSGFCALFGRALHLVGPEHAWLAPQQSCRAPDQLFAALEERMAGVDAGRAAAANDTLLRTFTQLLATLIGEALTQRILSSAMATVDQQAHAQEQK</sequence>
<accession>A0A1I1JAG0</accession>
<protein>
    <submittedName>
        <fullName evidence="1">Uncharacterized protein</fullName>
    </submittedName>
</protein>
<keyword evidence="2" id="KW-1185">Reference proteome</keyword>
<gene>
    <name evidence="1" type="ORF">SAMN05216204_106121</name>
</gene>
<dbReference type="AlphaFoldDB" id="A0A1I1JAG0"/>
<evidence type="ECO:0000313" key="2">
    <source>
        <dbReference type="Proteomes" id="UP000198639"/>
    </source>
</evidence>
<dbReference type="RefSeq" id="WP_091873297.1">
    <property type="nucleotide sequence ID" value="NZ_FOLD01000006.1"/>
</dbReference>
<organism evidence="1 2">
    <name type="scientific">Massilia yuzhufengensis</name>
    <dbReference type="NCBI Taxonomy" id="1164594"/>
    <lineage>
        <taxon>Bacteria</taxon>
        <taxon>Pseudomonadati</taxon>
        <taxon>Pseudomonadota</taxon>
        <taxon>Betaproteobacteria</taxon>
        <taxon>Burkholderiales</taxon>
        <taxon>Oxalobacteraceae</taxon>
        <taxon>Telluria group</taxon>
        <taxon>Massilia</taxon>
    </lineage>
</organism>
<evidence type="ECO:0000313" key="1">
    <source>
        <dbReference type="EMBL" id="SFC45355.1"/>
    </source>
</evidence>
<proteinExistence type="predicted"/>
<reference evidence="2" key="1">
    <citation type="submission" date="2016-10" db="EMBL/GenBank/DDBJ databases">
        <authorList>
            <person name="Varghese N."/>
            <person name="Submissions S."/>
        </authorList>
    </citation>
    <scope>NUCLEOTIDE SEQUENCE [LARGE SCALE GENOMIC DNA]</scope>
    <source>
        <strain evidence="2">CGMCC 1.12041</strain>
    </source>
</reference>
<name>A0A1I1JAG0_9BURK</name>
<dbReference type="EMBL" id="FOLD01000006">
    <property type="protein sequence ID" value="SFC45355.1"/>
    <property type="molecule type" value="Genomic_DNA"/>
</dbReference>
<dbReference type="OrthoDB" id="8907308at2"/>
<dbReference type="Proteomes" id="UP000198639">
    <property type="component" value="Unassembled WGS sequence"/>
</dbReference>
<dbReference type="STRING" id="1164594.SAMN05216204_106121"/>